<organism evidence="4 5">
    <name type="scientific">Thermophilibacter provencensis</name>
    <dbReference type="NCBI Taxonomy" id="1852386"/>
    <lineage>
        <taxon>Bacteria</taxon>
        <taxon>Bacillati</taxon>
        <taxon>Actinomycetota</taxon>
        <taxon>Coriobacteriia</taxon>
        <taxon>Coriobacteriales</taxon>
        <taxon>Atopobiaceae</taxon>
        <taxon>Thermophilibacter</taxon>
    </lineage>
</organism>
<protein>
    <recommendedName>
        <fullName evidence="2 3">Single-stranded DNA-binding protein</fullName>
        <shortName evidence="2">SSB</shortName>
    </recommendedName>
</protein>
<proteinExistence type="inferred from homology"/>
<dbReference type="InterPro" id="IPR012340">
    <property type="entry name" value="NA-bd_OB-fold"/>
</dbReference>
<dbReference type="InterPro" id="IPR011344">
    <property type="entry name" value="ssDNA-bd"/>
</dbReference>
<gene>
    <name evidence="4" type="primary">ssb</name>
    <name evidence="4" type="ORF">K8U72_10210</name>
</gene>
<dbReference type="PIRSF" id="PIRSF002070">
    <property type="entry name" value="SSB"/>
    <property type="match status" value="1"/>
</dbReference>
<comment type="caution">
    <text evidence="2">Lacks conserved residue(s) required for the propagation of feature annotation.</text>
</comment>
<evidence type="ECO:0000313" key="5">
    <source>
        <dbReference type="Proteomes" id="UP000697330"/>
    </source>
</evidence>
<dbReference type="CDD" id="cd04496">
    <property type="entry name" value="SSB_OBF"/>
    <property type="match status" value="1"/>
</dbReference>
<dbReference type="Gene3D" id="2.40.50.140">
    <property type="entry name" value="Nucleic acid-binding proteins"/>
    <property type="match status" value="1"/>
</dbReference>
<dbReference type="RefSeq" id="WP_274959700.1">
    <property type="nucleotide sequence ID" value="NZ_DYWQ01000156.1"/>
</dbReference>
<accession>A0A921KM87</accession>
<evidence type="ECO:0000256" key="2">
    <source>
        <dbReference type="HAMAP-Rule" id="MF_00984"/>
    </source>
</evidence>
<evidence type="ECO:0000256" key="3">
    <source>
        <dbReference type="PIRNR" id="PIRNR002070"/>
    </source>
</evidence>
<dbReference type="EMBL" id="DYWQ01000156">
    <property type="protein sequence ID" value="HJF46134.1"/>
    <property type="molecule type" value="Genomic_DNA"/>
</dbReference>
<dbReference type="GO" id="GO:0006260">
    <property type="term" value="P:DNA replication"/>
    <property type="evidence" value="ECO:0007669"/>
    <property type="project" value="InterPro"/>
</dbReference>
<dbReference type="GO" id="GO:0009295">
    <property type="term" value="C:nucleoid"/>
    <property type="evidence" value="ECO:0007669"/>
    <property type="project" value="TreeGrafter"/>
</dbReference>
<keyword evidence="1 2" id="KW-0238">DNA-binding</keyword>
<evidence type="ECO:0000313" key="4">
    <source>
        <dbReference type="EMBL" id="HJF46134.1"/>
    </source>
</evidence>
<evidence type="ECO:0000256" key="1">
    <source>
        <dbReference type="ARBA" id="ARBA00023125"/>
    </source>
</evidence>
<reference evidence="4" key="1">
    <citation type="journal article" date="2021" name="PeerJ">
        <title>Extensive microbial diversity within the chicken gut microbiome revealed by metagenomics and culture.</title>
        <authorList>
            <person name="Gilroy R."/>
            <person name="Ravi A."/>
            <person name="Getino M."/>
            <person name="Pursley I."/>
            <person name="Horton D.L."/>
            <person name="Alikhan N.F."/>
            <person name="Baker D."/>
            <person name="Gharbi K."/>
            <person name="Hall N."/>
            <person name="Watson M."/>
            <person name="Adriaenssens E.M."/>
            <person name="Foster-Nyarko E."/>
            <person name="Jarju S."/>
            <person name="Secka A."/>
            <person name="Antonio M."/>
            <person name="Oren A."/>
            <person name="Chaudhuri R.R."/>
            <person name="La Ragione R."/>
            <person name="Hildebrand F."/>
            <person name="Pallen M.J."/>
        </authorList>
    </citation>
    <scope>NUCLEOTIDE SEQUENCE</scope>
    <source>
        <strain evidence="4">CHK124-7917</strain>
    </source>
</reference>
<sequence length="118" mass="12981">MSTINSVAISGNLVDNAVLRSTKNGTMVLNFTVAVTERVKGADGAFAERPSYIDCAVFGRRADALSRYLTKGTLAMVQGHLRQLTYTDRQGQRRSKVEVMVEEIDWRTRRQGDAATAA</sequence>
<dbReference type="GO" id="GO:0003697">
    <property type="term" value="F:single-stranded DNA binding"/>
    <property type="evidence" value="ECO:0007669"/>
    <property type="project" value="UniProtKB-UniRule"/>
</dbReference>
<dbReference type="Pfam" id="PF00436">
    <property type="entry name" value="SSB"/>
    <property type="match status" value="1"/>
</dbReference>
<comment type="subunit">
    <text evidence="2">Homotetramer.</text>
</comment>
<dbReference type="PANTHER" id="PTHR10302">
    <property type="entry name" value="SINGLE-STRANDED DNA-BINDING PROTEIN"/>
    <property type="match status" value="1"/>
</dbReference>
<dbReference type="NCBIfam" id="TIGR00621">
    <property type="entry name" value="ssb"/>
    <property type="match status" value="1"/>
</dbReference>
<dbReference type="Proteomes" id="UP000697330">
    <property type="component" value="Unassembled WGS sequence"/>
</dbReference>
<comment type="caution">
    <text evidence="4">The sequence shown here is derived from an EMBL/GenBank/DDBJ whole genome shotgun (WGS) entry which is preliminary data.</text>
</comment>
<dbReference type="InterPro" id="IPR000424">
    <property type="entry name" value="Primosome_PriB/ssb"/>
</dbReference>
<reference evidence="4" key="2">
    <citation type="submission" date="2021-09" db="EMBL/GenBank/DDBJ databases">
        <authorList>
            <person name="Gilroy R."/>
        </authorList>
    </citation>
    <scope>NUCLEOTIDE SEQUENCE</scope>
    <source>
        <strain evidence="4">CHK124-7917</strain>
    </source>
</reference>
<dbReference type="PANTHER" id="PTHR10302:SF27">
    <property type="entry name" value="SINGLE-STRANDED DNA-BINDING PROTEIN"/>
    <property type="match status" value="1"/>
</dbReference>
<dbReference type="HAMAP" id="MF_00984">
    <property type="entry name" value="SSB"/>
    <property type="match status" value="1"/>
</dbReference>
<dbReference type="AlphaFoldDB" id="A0A921KM87"/>
<name>A0A921KM87_9ACTN</name>
<dbReference type="PROSITE" id="PS50935">
    <property type="entry name" value="SSB"/>
    <property type="match status" value="1"/>
</dbReference>
<dbReference type="SUPFAM" id="SSF50249">
    <property type="entry name" value="Nucleic acid-binding proteins"/>
    <property type="match status" value="1"/>
</dbReference>